<name>A0ABY4GRD2_9BACI</name>
<gene>
    <name evidence="2" type="ORF">MUN87_08725</name>
</gene>
<dbReference type="Pfam" id="PF04854">
    <property type="entry name" value="DUF624"/>
    <property type="match status" value="1"/>
</dbReference>
<feature type="transmembrane region" description="Helical" evidence="1">
    <location>
        <begin position="14"/>
        <end position="38"/>
    </location>
</feature>
<evidence type="ECO:0000313" key="3">
    <source>
        <dbReference type="Proteomes" id="UP000831537"/>
    </source>
</evidence>
<dbReference type="RefSeq" id="WP_244747349.1">
    <property type="nucleotide sequence ID" value="NZ_CP095071.1"/>
</dbReference>
<dbReference type="InterPro" id="IPR006938">
    <property type="entry name" value="DUF624"/>
</dbReference>
<reference evidence="2 3" key="1">
    <citation type="submission" date="2022-04" db="EMBL/GenBank/DDBJ databases">
        <title>Gracilibacillus sp. isolated from saltern.</title>
        <authorList>
            <person name="Won M."/>
            <person name="Lee C.-M."/>
            <person name="Woen H.-Y."/>
            <person name="Kwon S.-W."/>
        </authorList>
    </citation>
    <scope>NUCLEOTIDE SEQUENCE [LARGE SCALE GENOMIC DNA]</scope>
    <source>
        <strain evidence="2 3">SSPM10-3</strain>
    </source>
</reference>
<organism evidence="2 3">
    <name type="scientific">Gracilibacillus salinarum</name>
    <dbReference type="NCBI Taxonomy" id="2932255"/>
    <lineage>
        <taxon>Bacteria</taxon>
        <taxon>Bacillati</taxon>
        <taxon>Bacillota</taxon>
        <taxon>Bacilli</taxon>
        <taxon>Bacillales</taxon>
        <taxon>Bacillaceae</taxon>
        <taxon>Gracilibacillus</taxon>
    </lineage>
</organism>
<feature type="transmembrane region" description="Helical" evidence="1">
    <location>
        <begin position="174"/>
        <end position="195"/>
    </location>
</feature>
<evidence type="ECO:0000313" key="2">
    <source>
        <dbReference type="EMBL" id="UOQ86948.1"/>
    </source>
</evidence>
<keyword evidence="1" id="KW-1133">Transmembrane helix</keyword>
<keyword evidence="1" id="KW-0812">Transmembrane</keyword>
<keyword evidence="1" id="KW-0472">Membrane</keyword>
<dbReference type="Proteomes" id="UP000831537">
    <property type="component" value="Chromosome"/>
</dbReference>
<feature type="transmembrane region" description="Helical" evidence="1">
    <location>
        <begin position="142"/>
        <end position="168"/>
    </location>
</feature>
<accession>A0ABY4GRD2</accession>
<keyword evidence="3" id="KW-1185">Reference proteome</keyword>
<proteinExistence type="predicted"/>
<protein>
    <submittedName>
        <fullName evidence="2">YesL family protein</fullName>
    </submittedName>
</protein>
<evidence type="ECO:0000256" key="1">
    <source>
        <dbReference type="SAM" id="Phobius"/>
    </source>
</evidence>
<feature type="transmembrane region" description="Helical" evidence="1">
    <location>
        <begin position="102"/>
        <end position="130"/>
    </location>
</feature>
<sequence>MGSVVSGFYRVSEWIMRFAIVNILWLLFTAIGAVIFGIGPATSAMFTVVRKWLQGEEIPIFKTFSLAYKRDFIKANSLFLLLAIAGYTLILDYRYFAVQDGLLFSILSIITLLLLILYFITALYVFPVFVHYELNMLQYFRNAFLIAIAQPILTFIMFIGVIAIYYVLFIIPGLIVFFGISSFCSYIMWVAYVSISRVERANEVLKEKTYS</sequence>
<dbReference type="EMBL" id="CP095071">
    <property type="protein sequence ID" value="UOQ86948.1"/>
    <property type="molecule type" value="Genomic_DNA"/>
</dbReference>
<feature type="transmembrane region" description="Helical" evidence="1">
    <location>
        <begin position="78"/>
        <end position="96"/>
    </location>
</feature>